<evidence type="ECO:0000313" key="2">
    <source>
        <dbReference type="Proteomes" id="UP000322144"/>
    </source>
</evidence>
<dbReference type="GeneID" id="77936966"/>
<dbReference type="KEGG" id="vg:77936966"/>
<dbReference type="Proteomes" id="UP000322144">
    <property type="component" value="Segment"/>
</dbReference>
<keyword evidence="2" id="KW-1185">Reference proteome</keyword>
<dbReference type="EMBL" id="MN103543">
    <property type="protein sequence ID" value="QEM41945.1"/>
    <property type="molecule type" value="Genomic_DNA"/>
</dbReference>
<organism evidence="1 2">
    <name type="scientific">Pseudomonas phage vB_PaeM_PS119XW</name>
    <dbReference type="NCBI Taxonomy" id="2601632"/>
    <lineage>
        <taxon>Viruses</taxon>
        <taxon>Duplodnaviria</taxon>
        <taxon>Heunggongvirae</taxon>
        <taxon>Uroviricota</taxon>
        <taxon>Caudoviricetes</taxon>
        <taxon>Chimalliviridae</taxon>
        <taxon>Pawinskivirus</taxon>
        <taxon>Pawinskivirus PS119XW</taxon>
    </lineage>
</organism>
<name>A0A5C1K7S6_9CAUD</name>
<accession>A0A5C1K7S6</accession>
<reference evidence="1 2" key="1">
    <citation type="submission" date="2019-06" db="EMBL/GenBank/DDBJ databases">
        <title>A distant relative of Phikzvirus genus phages from a therapeutic phage collection.</title>
        <authorList>
            <person name="Hejnowicz M.S."/>
            <person name="Dabrowski K."/>
            <person name="Gawor J."/>
            <person name="Weber-Dabrowska B."/>
            <person name="Gromadka R."/>
            <person name="Lobocka M.B."/>
        </authorList>
    </citation>
    <scope>NUCLEOTIDE SEQUENCE [LARGE SCALE GENOMIC DNA]</scope>
</reference>
<evidence type="ECO:0000313" key="1">
    <source>
        <dbReference type="EMBL" id="QEM41945.1"/>
    </source>
</evidence>
<proteinExistence type="predicted"/>
<dbReference type="RefSeq" id="YP_010660956.1">
    <property type="nucleotide sequence ID" value="NC_070882.1"/>
</dbReference>
<protein>
    <submittedName>
        <fullName evidence="1">Uncharacterized protein</fullName>
    </submittedName>
</protein>
<sequence>MSIIRKIALKLLGVESVLELARSEIKGNDLAQLASTLPVDTLTNLLVGKSGVRNFAELATGYLEAEQYRGQNLEAELRKLVRKYTAGARINASIENIAVNALIGGVAEVENSKERNILKRKAAAMATIRAQMPGIAKADGNYAVELLLQIVKVRYS</sequence>